<organism evidence="1">
    <name type="scientific">uncultured Caudovirales phage</name>
    <dbReference type="NCBI Taxonomy" id="2100421"/>
    <lineage>
        <taxon>Viruses</taxon>
        <taxon>Duplodnaviria</taxon>
        <taxon>Heunggongvirae</taxon>
        <taxon>Uroviricota</taxon>
        <taxon>Caudoviricetes</taxon>
        <taxon>Peduoviridae</taxon>
        <taxon>Maltschvirus</taxon>
        <taxon>Maltschvirus maltsch</taxon>
    </lineage>
</organism>
<evidence type="ECO:0000313" key="1">
    <source>
        <dbReference type="EMBL" id="CAB4136590.1"/>
    </source>
</evidence>
<evidence type="ECO:0000313" key="3">
    <source>
        <dbReference type="EMBL" id="CAB5229854.1"/>
    </source>
</evidence>
<dbReference type="EMBL" id="LR798408">
    <property type="protein sequence ID" value="CAB5229854.1"/>
    <property type="molecule type" value="Genomic_DNA"/>
</dbReference>
<dbReference type="Pfam" id="PF05521">
    <property type="entry name" value="Phage_HCP"/>
    <property type="match status" value="1"/>
</dbReference>
<dbReference type="InterPro" id="IPR008767">
    <property type="entry name" value="Phage_SPP1_head-tail_adaptor"/>
</dbReference>
<protein>
    <submittedName>
        <fullName evidence="1">COG5614 Bacteriophage head-tail adaptor</fullName>
    </submittedName>
</protein>
<reference evidence="1" key="1">
    <citation type="submission" date="2020-04" db="EMBL/GenBank/DDBJ databases">
        <authorList>
            <person name="Chiriac C."/>
            <person name="Salcher M."/>
            <person name="Ghai R."/>
            <person name="Kavagutti S V."/>
        </authorList>
    </citation>
    <scope>NUCLEOTIDE SEQUENCE</scope>
</reference>
<accession>A0A6J5LUF2</accession>
<proteinExistence type="predicted"/>
<sequence length="106" mass="12148">MRPGLLQYRVEIQQPTSTRDAMGQTVITWKTTQTRWAGVIPLTSREGFFAKSVRPELSHRITLRWFDGLAHSHRIKMDARIFDIASIINVDEGNHTLQVDCIEVVS</sequence>
<dbReference type="NCBIfam" id="TIGR01563">
    <property type="entry name" value="gp16_SPP1"/>
    <property type="match status" value="1"/>
</dbReference>
<evidence type="ECO:0000313" key="2">
    <source>
        <dbReference type="EMBL" id="CAB4203917.1"/>
    </source>
</evidence>
<dbReference type="InterPro" id="IPR038666">
    <property type="entry name" value="SSP1_head-tail_sf"/>
</dbReference>
<dbReference type="EMBL" id="LR796321">
    <property type="protein sequence ID" value="CAB4136590.1"/>
    <property type="molecule type" value="Genomic_DNA"/>
</dbReference>
<dbReference type="Gene3D" id="2.40.10.270">
    <property type="entry name" value="Bacteriophage SPP1 head-tail adaptor protein"/>
    <property type="match status" value="1"/>
</dbReference>
<gene>
    <name evidence="2" type="ORF">UFOVP1388_16</name>
    <name evidence="3" type="ORF">UFOVP1565_21</name>
    <name evidence="1" type="ORF">UFOVP311_37</name>
</gene>
<name>A0A6J5LUF2_9CAUD</name>
<dbReference type="EMBL" id="LR797344">
    <property type="protein sequence ID" value="CAB4203917.1"/>
    <property type="molecule type" value="Genomic_DNA"/>
</dbReference>